<keyword evidence="1" id="KW-0732">Signal</keyword>
<dbReference type="STRING" id="413882.AAW51_4953"/>
<protein>
    <submittedName>
        <fullName evidence="2">Type II and III secretion system family protein</fullName>
    </submittedName>
</protein>
<sequence length="220" mass="23126">MIPTFLVRRGLVLAVCALAAGAAPAQSAADLPQRNLRIEVRQGDEAELTQQGLGAGGEVTVSTSRRVEGGVTVQTTRRETRRSGQAAQQVLVLNGGRAGVRLGQSQPLQLYQVAWSPGTGPQLMPTTVIVEAGRGFSVSPRWPGGNAPVLVEIEAESSRLDTAAAREGGTALTTVQVPLDEWVTIASSGDTEQRDVRGVLSSRQASGSRRQLVQLRVSAP</sequence>
<dbReference type="OrthoDB" id="9153297at2"/>
<evidence type="ECO:0000313" key="3">
    <source>
        <dbReference type="Proteomes" id="UP000035352"/>
    </source>
</evidence>
<dbReference type="KEGG" id="pbh:AAW51_4953"/>
<keyword evidence="3" id="KW-1185">Reference proteome</keyword>
<organism evidence="2 3">
    <name type="scientific">Caldimonas brevitalea</name>
    <dbReference type="NCBI Taxonomy" id="413882"/>
    <lineage>
        <taxon>Bacteria</taxon>
        <taxon>Pseudomonadati</taxon>
        <taxon>Pseudomonadota</taxon>
        <taxon>Betaproteobacteria</taxon>
        <taxon>Burkholderiales</taxon>
        <taxon>Sphaerotilaceae</taxon>
        <taxon>Caldimonas</taxon>
    </lineage>
</organism>
<accession>A0A0G3BQE1</accession>
<gene>
    <name evidence="2" type="ORF">AAW51_4953</name>
</gene>
<dbReference type="RefSeq" id="WP_047196753.1">
    <property type="nucleotide sequence ID" value="NZ_CP011371.1"/>
</dbReference>
<feature type="signal peptide" evidence="1">
    <location>
        <begin position="1"/>
        <end position="28"/>
    </location>
</feature>
<proteinExistence type="predicted"/>
<reference evidence="2 3" key="1">
    <citation type="submission" date="2015-05" db="EMBL/GenBank/DDBJ databases">
        <authorList>
            <person name="Tang B."/>
            <person name="Yu Y."/>
        </authorList>
    </citation>
    <scope>NUCLEOTIDE SEQUENCE [LARGE SCALE GENOMIC DNA]</scope>
    <source>
        <strain evidence="2 3">DSM 7029</strain>
    </source>
</reference>
<evidence type="ECO:0000313" key="2">
    <source>
        <dbReference type="EMBL" id="AKJ31644.1"/>
    </source>
</evidence>
<dbReference type="AlphaFoldDB" id="A0A0G3BQE1"/>
<dbReference type="Proteomes" id="UP000035352">
    <property type="component" value="Chromosome"/>
</dbReference>
<evidence type="ECO:0000256" key="1">
    <source>
        <dbReference type="SAM" id="SignalP"/>
    </source>
</evidence>
<name>A0A0G3BQE1_9BURK</name>
<feature type="chain" id="PRO_5002551967" evidence="1">
    <location>
        <begin position="29"/>
        <end position="220"/>
    </location>
</feature>
<dbReference type="EMBL" id="CP011371">
    <property type="protein sequence ID" value="AKJ31644.1"/>
    <property type="molecule type" value="Genomic_DNA"/>
</dbReference>